<dbReference type="PRINTS" id="PR00153">
    <property type="entry name" value="CSAPPISMRASE"/>
</dbReference>
<sequence>MLKQKEVTKEDSIKKATIKTNVGDITVALFPEEAPKAVENFVTLAKKGYYNGVVFHRVIPNFMIQSGDPTGTGAGGESIYGQSFEDEFSTKLFNFYGALSMANAGPNTNGSQFFIVGAKTVDPTMLKQLAANGWPEESVSHYKEVGGTPWLDGKHTVFGQVVNGADVVDTIEETKTDFRDKPIKDIVIDTIDIDA</sequence>
<gene>
    <name evidence="8" type="ORF">DIW15_01835</name>
</gene>
<evidence type="ECO:0000256" key="5">
    <source>
        <dbReference type="ARBA" id="ARBA00023235"/>
    </source>
</evidence>
<comment type="similarity">
    <text evidence="3 6">Belongs to the cyclophilin-type PPIase family.</text>
</comment>
<dbReference type="PANTHER" id="PTHR45625:SF4">
    <property type="entry name" value="PEPTIDYLPROLYL ISOMERASE DOMAIN AND WD REPEAT-CONTAINING PROTEIN 1"/>
    <property type="match status" value="1"/>
</dbReference>
<proteinExistence type="inferred from homology"/>
<dbReference type="PANTHER" id="PTHR45625">
    <property type="entry name" value="PEPTIDYL-PROLYL CIS-TRANS ISOMERASE-RELATED"/>
    <property type="match status" value="1"/>
</dbReference>
<evidence type="ECO:0000313" key="8">
    <source>
        <dbReference type="EMBL" id="HCS93433.1"/>
    </source>
</evidence>
<reference evidence="8 9" key="1">
    <citation type="journal article" date="2018" name="Nat. Biotechnol.">
        <title>A standardized bacterial taxonomy based on genome phylogeny substantially revises the tree of life.</title>
        <authorList>
            <person name="Parks D.H."/>
            <person name="Chuvochina M."/>
            <person name="Waite D.W."/>
            <person name="Rinke C."/>
            <person name="Skarshewski A."/>
            <person name="Chaumeil P.A."/>
            <person name="Hugenholtz P."/>
        </authorList>
    </citation>
    <scope>NUCLEOTIDE SEQUENCE [LARGE SCALE GENOMIC DNA]</scope>
    <source>
        <strain evidence="8">UBA11306</strain>
    </source>
</reference>
<comment type="catalytic activity">
    <reaction evidence="1 6">
        <text>[protein]-peptidylproline (omega=180) = [protein]-peptidylproline (omega=0)</text>
        <dbReference type="Rhea" id="RHEA:16237"/>
        <dbReference type="Rhea" id="RHEA-COMP:10747"/>
        <dbReference type="Rhea" id="RHEA-COMP:10748"/>
        <dbReference type="ChEBI" id="CHEBI:83833"/>
        <dbReference type="ChEBI" id="CHEBI:83834"/>
        <dbReference type="EC" id="5.2.1.8"/>
    </reaction>
</comment>
<evidence type="ECO:0000256" key="1">
    <source>
        <dbReference type="ARBA" id="ARBA00000971"/>
    </source>
</evidence>
<evidence type="ECO:0000313" key="9">
    <source>
        <dbReference type="Proteomes" id="UP000262195"/>
    </source>
</evidence>
<name>A0A3D4S3P0_9ENTE</name>
<dbReference type="PIRSF" id="PIRSF001467">
    <property type="entry name" value="Peptidylpro_ismrse"/>
    <property type="match status" value="1"/>
</dbReference>
<dbReference type="AlphaFoldDB" id="A0A3D4S3P0"/>
<evidence type="ECO:0000259" key="7">
    <source>
        <dbReference type="PROSITE" id="PS50072"/>
    </source>
</evidence>
<comment type="function">
    <text evidence="2 6">PPIases accelerate the folding of proteins. It catalyzes the cis-trans isomerization of proline imidic peptide bonds in oligopeptides.</text>
</comment>
<dbReference type="GO" id="GO:0003755">
    <property type="term" value="F:peptidyl-prolyl cis-trans isomerase activity"/>
    <property type="evidence" value="ECO:0007669"/>
    <property type="project" value="UniProtKB-UniRule"/>
</dbReference>
<dbReference type="Pfam" id="PF00160">
    <property type="entry name" value="Pro_isomerase"/>
    <property type="match status" value="1"/>
</dbReference>
<dbReference type="SUPFAM" id="SSF50891">
    <property type="entry name" value="Cyclophilin-like"/>
    <property type="match status" value="1"/>
</dbReference>
<dbReference type="EMBL" id="DQHO01000013">
    <property type="protein sequence ID" value="HCS93433.1"/>
    <property type="molecule type" value="Genomic_DNA"/>
</dbReference>
<evidence type="ECO:0000256" key="2">
    <source>
        <dbReference type="ARBA" id="ARBA00002388"/>
    </source>
</evidence>
<dbReference type="InterPro" id="IPR002130">
    <property type="entry name" value="Cyclophilin-type_PPIase_dom"/>
</dbReference>
<dbReference type="EC" id="5.2.1.8" evidence="6"/>
<evidence type="ECO:0000256" key="6">
    <source>
        <dbReference type="RuleBase" id="RU363019"/>
    </source>
</evidence>
<protein>
    <recommendedName>
        <fullName evidence="6">Peptidyl-prolyl cis-trans isomerase</fullName>
        <shortName evidence="6">PPIase</shortName>
        <ecNumber evidence="6">5.2.1.8</ecNumber>
    </recommendedName>
</protein>
<dbReference type="InterPro" id="IPR024936">
    <property type="entry name" value="Cyclophilin-type_PPIase"/>
</dbReference>
<feature type="domain" description="PPIase cyclophilin-type" evidence="7">
    <location>
        <begin position="12"/>
        <end position="193"/>
    </location>
</feature>
<keyword evidence="4 6" id="KW-0697">Rotamase</keyword>
<dbReference type="PROSITE" id="PS50072">
    <property type="entry name" value="CSA_PPIASE_2"/>
    <property type="match status" value="1"/>
</dbReference>
<accession>A0A3D4S3P0</accession>
<evidence type="ECO:0000256" key="4">
    <source>
        <dbReference type="ARBA" id="ARBA00023110"/>
    </source>
</evidence>
<dbReference type="InterPro" id="IPR044666">
    <property type="entry name" value="Cyclophilin_A-like"/>
</dbReference>
<dbReference type="STRING" id="1121105.GCA_000421665_00003"/>
<evidence type="ECO:0000256" key="3">
    <source>
        <dbReference type="ARBA" id="ARBA00007365"/>
    </source>
</evidence>
<comment type="caution">
    <text evidence="8">The sequence shown here is derived from an EMBL/GenBank/DDBJ whole genome shotgun (WGS) entry which is preliminary data.</text>
</comment>
<dbReference type="Proteomes" id="UP000262195">
    <property type="component" value="Unassembled WGS sequence"/>
</dbReference>
<dbReference type="InterPro" id="IPR029000">
    <property type="entry name" value="Cyclophilin-like_dom_sf"/>
</dbReference>
<dbReference type="Gene3D" id="2.40.100.10">
    <property type="entry name" value="Cyclophilin-like"/>
    <property type="match status" value="1"/>
</dbReference>
<organism evidence="8 9">
    <name type="scientific">Bavariicoccus seileri</name>
    <dbReference type="NCBI Taxonomy" id="549685"/>
    <lineage>
        <taxon>Bacteria</taxon>
        <taxon>Bacillati</taxon>
        <taxon>Bacillota</taxon>
        <taxon>Bacilli</taxon>
        <taxon>Lactobacillales</taxon>
        <taxon>Enterococcaceae</taxon>
        <taxon>Bavariicoccus</taxon>
    </lineage>
</organism>
<keyword evidence="5 6" id="KW-0413">Isomerase</keyword>